<keyword evidence="3" id="KW-1185">Reference proteome</keyword>
<keyword evidence="1" id="KW-0812">Transmembrane</keyword>
<organism evidence="2">
    <name type="scientific">Oryza brachyantha</name>
    <name type="common">malo sina</name>
    <dbReference type="NCBI Taxonomy" id="4533"/>
    <lineage>
        <taxon>Eukaryota</taxon>
        <taxon>Viridiplantae</taxon>
        <taxon>Streptophyta</taxon>
        <taxon>Embryophyta</taxon>
        <taxon>Tracheophyta</taxon>
        <taxon>Spermatophyta</taxon>
        <taxon>Magnoliopsida</taxon>
        <taxon>Liliopsida</taxon>
        <taxon>Poales</taxon>
        <taxon>Poaceae</taxon>
        <taxon>BOP clade</taxon>
        <taxon>Oryzoideae</taxon>
        <taxon>Oryzeae</taxon>
        <taxon>Oryzinae</taxon>
        <taxon>Oryza</taxon>
    </lineage>
</organism>
<evidence type="ECO:0000256" key="1">
    <source>
        <dbReference type="SAM" id="Phobius"/>
    </source>
</evidence>
<dbReference type="AlphaFoldDB" id="J3KU01"/>
<keyword evidence="1" id="KW-0472">Membrane</keyword>
<evidence type="ECO:0000313" key="3">
    <source>
        <dbReference type="Proteomes" id="UP000006038"/>
    </source>
</evidence>
<evidence type="ECO:0000313" key="2">
    <source>
        <dbReference type="EnsemblPlants" id="OB0037G10340.1"/>
    </source>
</evidence>
<dbReference type="Gramene" id="OB0037G10340.1">
    <property type="protein sequence ID" value="OB0037G10340.1"/>
    <property type="gene ID" value="OB0037G10340"/>
</dbReference>
<keyword evidence="1" id="KW-1133">Transmembrane helix</keyword>
<sequence length="51" mass="6097">MPSPPVGILIYYADNITSVLFLLNQFKLFFLCHYHFLYLFLICMAMLNFLF</sequence>
<name>J3KU01_ORYBR</name>
<feature type="transmembrane region" description="Helical" evidence="1">
    <location>
        <begin position="28"/>
        <end position="50"/>
    </location>
</feature>
<proteinExistence type="predicted"/>
<dbReference type="Proteomes" id="UP000006038">
    <property type="component" value="Unassembled WGS sequence"/>
</dbReference>
<dbReference type="EnsemblPlants" id="OB0037G10340.1">
    <property type="protein sequence ID" value="OB0037G10340.1"/>
    <property type="gene ID" value="OB0037G10340"/>
</dbReference>
<dbReference type="HOGENOM" id="CLU_3109631_0_0_1"/>
<reference evidence="2" key="1">
    <citation type="submission" date="2015-06" db="UniProtKB">
        <authorList>
            <consortium name="EnsemblPlants"/>
        </authorList>
    </citation>
    <scope>IDENTIFICATION</scope>
</reference>
<accession>J3KU01</accession>
<protein>
    <submittedName>
        <fullName evidence="2">Uncharacterized protein</fullName>
    </submittedName>
</protein>